<evidence type="ECO:0000313" key="11">
    <source>
        <dbReference type="Proteomes" id="UP000321258"/>
    </source>
</evidence>
<organism evidence="10 11">
    <name type="scientific">Methylobacterium haplocladii</name>
    <dbReference type="NCBI Taxonomy" id="1176176"/>
    <lineage>
        <taxon>Bacteria</taxon>
        <taxon>Pseudomonadati</taxon>
        <taxon>Pseudomonadota</taxon>
        <taxon>Alphaproteobacteria</taxon>
        <taxon>Hyphomicrobiales</taxon>
        <taxon>Methylobacteriaceae</taxon>
        <taxon>Methylobacterium</taxon>
    </lineage>
</organism>
<keyword evidence="4 8" id="KW-0406">Ion transport</keyword>
<evidence type="ECO:0000256" key="5">
    <source>
        <dbReference type="ARBA" id="ARBA00023136"/>
    </source>
</evidence>
<accession>A0A512IMX5</accession>
<dbReference type="GO" id="GO:0045259">
    <property type="term" value="C:proton-transporting ATP synthase complex"/>
    <property type="evidence" value="ECO:0007669"/>
    <property type="project" value="UniProtKB-KW"/>
</dbReference>
<evidence type="ECO:0000256" key="7">
    <source>
        <dbReference type="ARBA" id="ARBA00023310"/>
    </source>
</evidence>
<dbReference type="InterPro" id="IPR000711">
    <property type="entry name" value="ATPase_OSCP/dsu"/>
</dbReference>
<dbReference type="PRINTS" id="PR00125">
    <property type="entry name" value="ATPASEDELTA"/>
</dbReference>
<name>A0A512IMX5_9HYPH</name>
<feature type="region of interest" description="Disordered" evidence="9">
    <location>
        <begin position="53"/>
        <end position="88"/>
    </location>
</feature>
<protein>
    <recommendedName>
        <fullName evidence="8">ATP synthase subunit delta</fullName>
    </recommendedName>
    <alternativeName>
        <fullName evidence="8">ATP synthase F(1) sector subunit delta</fullName>
    </alternativeName>
    <alternativeName>
        <fullName evidence="8">F-type ATPase subunit delta</fullName>
        <shortName evidence="8">F-ATPase subunit delta</shortName>
    </alternativeName>
</protein>
<comment type="caution">
    <text evidence="10">The sequence shown here is derived from an EMBL/GenBank/DDBJ whole genome shotgun (WGS) entry which is preliminary data.</text>
</comment>
<evidence type="ECO:0000256" key="2">
    <source>
        <dbReference type="ARBA" id="ARBA00022448"/>
    </source>
</evidence>
<evidence type="ECO:0000256" key="8">
    <source>
        <dbReference type="HAMAP-Rule" id="MF_01416"/>
    </source>
</evidence>
<comment type="function">
    <text evidence="8">F(1)F(0) ATP synthase produces ATP from ADP in the presence of a proton or sodium gradient. F-type ATPases consist of two structural domains, F(1) containing the extramembraneous catalytic core and F(0) containing the membrane proton channel, linked together by a central stalk and a peripheral stalk. During catalysis, ATP synthesis in the catalytic domain of F(1) is coupled via a rotary mechanism of the central stalk subunits to proton translocation.</text>
</comment>
<comment type="function">
    <text evidence="8">This protein is part of the stalk that links CF(0) to CF(1). It either transmits conformational changes from CF(0) to CF(1) or is implicated in proton conduction.</text>
</comment>
<keyword evidence="5 8" id="KW-0472">Membrane</keyword>
<dbReference type="GO" id="GO:0046933">
    <property type="term" value="F:proton-transporting ATP synthase activity, rotational mechanism"/>
    <property type="evidence" value="ECO:0007669"/>
    <property type="project" value="UniProtKB-UniRule"/>
</dbReference>
<feature type="region of interest" description="Disordered" evidence="9">
    <location>
        <begin position="1"/>
        <end position="27"/>
    </location>
</feature>
<dbReference type="NCBIfam" id="TIGR01145">
    <property type="entry name" value="ATP_synt_delta"/>
    <property type="match status" value="1"/>
</dbReference>
<dbReference type="GO" id="GO:0005886">
    <property type="term" value="C:plasma membrane"/>
    <property type="evidence" value="ECO:0007669"/>
    <property type="project" value="UniProtKB-SubCell"/>
</dbReference>
<reference evidence="10 11" key="1">
    <citation type="submission" date="2019-07" db="EMBL/GenBank/DDBJ databases">
        <title>Whole genome shotgun sequence of Methylobacterium haplocladii NBRC 107714.</title>
        <authorList>
            <person name="Hosoyama A."/>
            <person name="Uohara A."/>
            <person name="Ohji S."/>
            <person name="Ichikawa N."/>
        </authorList>
    </citation>
    <scope>NUCLEOTIDE SEQUENCE [LARGE SCALE GENOMIC DNA]</scope>
    <source>
        <strain evidence="10 11">NBRC 107714</strain>
    </source>
</reference>
<dbReference type="Proteomes" id="UP000321258">
    <property type="component" value="Unassembled WGS sequence"/>
</dbReference>
<keyword evidence="2 8" id="KW-0813">Transport</keyword>
<keyword evidence="7 8" id="KW-0066">ATP synthesis</keyword>
<evidence type="ECO:0000256" key="9">
    <source>
        <dbReference type="SAM" id="MobiDB-lite"/>
    </source>
</evidence>
<dbReference type="Gene3D" id="1.10.520.20">
    <property type="entry name" value="N-terminal domain of the delta subunit of the F1F0-ATP synthase"/>
    <property type="match status" value="1"/>
</dbReference>
<comment type="similarity">
    <text evidence="8">Belongs to the ATPase delta chain family.</text>
</comment>
<dbReference type="NCBIfam" id="NF004406">
    <property type="entry name" value="PRK05758.3-2"/>
    <property type="match status" value="1"/>
</dbReference>
<dbReference type="InterPro" id="IPR026015">
    <property type="entry name" value="ATP_synth_OSCP/delta_N_sf"/>
</dbReference>
<evidence type="ECO:0000256" key="4">
    <source>
        <dbReference type="ARBA" id="ARBA00023065"/>
    </source>
</evidence>
<dbReference type="PROSITE" id="PS00389">
    <property type="entry name" value="ATPASE_DELTA"/>
    <property type="match status" value="1"/>
</dbReference>
<keyword evidence="6 8" id="KW-0139">CF(1)</keyword>
<keyword evidence="8" id="KW-1003">Cell membrane</keyword>
<evidence type="ECO:0000313" key="10">
    <source>
        <dbReference type="EMBL" id="GEO98982.1"/>
    </source>
</evidence>
<dbReference type="HAMAP" id="MF_01416">
    <property type="entry name" value="ATP_synth_delta_bact"/>
    <property type="match status" value="1"/>
</dbReference>
<keyword evidence="3 8" id="KW-0375">Hydrogen ion transport</keyword>
<dbReference type="AlphaFoldDB" id="A0A512IMX5"/>
<dbReference type="InterPro" id="IPR020781">
    <property type="entry name" value="ATPase_OSCP/d_CS"/>
</dbReference>
<evidence type="ECO:0000256" key="1">
    <source>
        <dbReference type="ARBA" id="ARBA00004370"/>
    </source>
</evidence>
<sequence>MSGGAKPFRRFPGRVFESGEPSPCAERRCHATATPRWRGGVATRPNARRIPIFPRFAEPPPRSSAGTVRGTGGHETKESGQVAQSGSDGTLVSGVAGRYALALFELARDEKQIDEVSKNLDQFDAIYNESDDLRRLVRSPAYTAEQQKPAIEAILAKVGIGGIAANFIKLTAANRRLFALPDMIRGYREKVRESKGIVRAEVRVAEKPSDALIQEIEATLREVAGSEIELDLKVDPSLIGGIVVKIGSRMVDASLRTKLNGIRLAMRAA</sequence>
<dbReference type="EMBL" id="BJZT01000013">
    <property type="protein sequence ID" value="GEO98982.1"/>
    <property type="molecule type" value="Genomic_DNA"/>
</dbReference>
<evidence type="ECO:0000256" key="3">
    <source>
        <dbReference type="ARBA" id="ARBA00022781"/>
    </source>
</evidence>
<dbReference type="PANTHER" id="PTHR11910">
    <property type="entry name" value="ATP SYNTHASE DELTA CHAIN"/>
    <property type="match status" value="1"/>
</dbReference>
<evidence type="ECO:0000256" key="6">
    <source>
        <dbReference type="ARBA" id="ARBA00023196"/>
    </source>
</evidence>
<keyword evidence="11" id="KW-1185">Reference proteome</keyword>
<gene>
    <name evidence="8" type="primary">atpH</name>
    <name evidence="10" type="ORF">MHA02_13700</name>
</gene>
<comment type="subcellular location">
    <subcellularLocation>
        <location evidence="8">Cell membrane</location>
        <topology evidence="8">Peripheral membrane protein</topology>
    </subcellularLocation>
    <subcellularLocation>
        <location evidence="1">Membrane</location>
    </subcellularLocation>
</comment>
<proteinExistence type="inferred from homology"/>
<dbReference type="SUPFAM" id="SSF47928">
    <property type="entry name" value="N-terminal domain of the delta subunit of the F1F0-ATP synthase"/>
    <property type="match status" value="1"/>
</dbReference>
<dbReference type="Pfam" id="PF00213">
    <property type="entry name" value="OSCP"/>
    <property type="match status" value="1"/>
</dbReference>
<feature type="compositionally biased region" description="Polar residues" evidence="9">
    <location>
        <begin position="79"/>
        <end position="88"/>
    </location>
</feature>